<keyword evidence="7" id="KW-1278">Translocase</keyword>
<dbReference type="SUPFAM" id="SSF81653">
    <property type="entry name" value="Calcium ATPase, transduction domain A"/>
    <property type="match status" value="1"/>
</dbReference>
<keyword evidence="5" id="KW-0547">Nucleotide-binding</keyword>
<dbReference type="SUPFAM" id="SSF81665">
    <property type="entry name" value="Calcium ATPase, transmembrane domain M"/>
    <property type="match status" value="1"/>
</dbReference>
<dbReference type="InterPro" id="IPR023299">
    <property type="entry name" value="ATPase_P-typ_cyto_dom_N"/>
</dbReference>
<dbReference type="Pfam" id="PF00403">
    <property type="entry name" value="HMA"/>
    <property type="match status" value="1"/>
</dbReference>
<evidence type="ECO:0000313" key="12">
    <source>
        <dbReference type="EMBL" id="MCX2819133.1"/>
    </source>
</evidence>
<evidence type="ECO:0000256" key="8">
    <source>
        <dbReference type="ARBA" id="ARBA00022989"/>
    </source>
</evidence>
<dbReference type="SFLD" id="SFLDF00027">
    <property type="entry name" value="p-type_atpase"/>
    <property type="match status" value="1"/>
</dbReference>
<evidence type="ECO:0000256" key="9">
    <source>
        <dbReference type="ARBA" id="ARBA00023136"/>
    </source>
</evidence>
<evidence type="ECO:0000256" key="3">
    <source>
        <dbReference type="ARBA" id="ARBA00022692"/>
    </source>
</evidence>
<keyword evidence="4" id="KW-0479">Metal-binding</keyword>
<dbReference type="InterPro" id="IPR023214">
    <property type="entry name" value="HAD_sf"/>
</dbReference>
<dbReference type="PROSITE" id="PS01229">
    <property type="entry name" value="COF_2"/>
    <property type="match status" value="1"/>
</dbReference>
<keyword evidence="9 10" id="KW-0472">Membrane</keyword>
<comment type="similarity">
    <text evidence="2">Belongs to the cation transport ATPase (P-type) (TC 3.A.3) family. Type IB subfamily.</text>
</comment>
<evidence type="ECO:0000256" key="7">
    <source>
        <dbReference type="ARBA" id="ARBA00022967"/>
    </source>
</evidence>
<dbReference type="CDD" id="cd00371">
    <property type="entry name" value="HMA"/>
    <property type="match status" value="1"/>
</dbReference>
<reference evidence="12" key="1">
    <citation type="submission" date="2022-09" db="EMBL/GenBank/DDBJ databases">
        <title>Haloadaptaus new haloarchaeum isolated from saline soil.</title>
        <authorList>
            <person name="Duran-Viseras A."/>
            <person name="Sanchez-Porro C."/>
            <person name="Ventosa A."/>
        </authorList>
    </citation>
    <scope>NUCLEOTIDE SEQUENCE</scope>
    <source>
        <strain evidence="12">F3-133</strain>
    </source>
</reference>
<accession>A0A9Q4C4I4</accession>
<dbReference type="InterPro" id="IPR023298">
    <property type="entry name" value="ATPase_P-typ_TM_dom_sf"/>
</dbReference>
<dbReference type="GO" id="GO:0055070">
    <property type="term" value="P:copper ion homeostasis"/>
    <property type="evidence" value="ECO:0007669"/>
    <property type="project" value="TreeGrafter"/>
</dbReference>
<dbReference type="GO" id="GO:0005507">
    <property type="term" value="F:copper ion binding"/>
    <property type="evidence" value="ECO:0007669"/>
    <property type="project" value="TreeGrafter"/>
</dbReference>
<dbReference type="InterPro" id="IPR044492">
    <property type="entry name" value="P_typ_ATPase_HD_dom"/>
</dbReference>
<protein>
    <submittedName>
        <fullName evidence="12">Cation-translocating P-type ATPase</fullName>
    </submittedName>
</protein>
<dbReference type="InterPro" id="IPR036163">
    <property type="entry name" value="HMA_dom_sf"/>
</dbReference>
<keyword evidence="6" id="KW-0067">ATP-binding</keyword>
<dbReference type="SUPFAM" id="SSF56784">
    <property type="entry name" value="HAD-like"/>
    <property type="match status" value="1"/>
</dbReference>
<dbReference type="InterPro" id="IPR006121">
    <property type="entry name" value="HMA_dom"/>
</dbReference>
<evidence type="ECO:0000313" key="13">
    <source>
        <dbReference type="Proteomes" id="UP001149411"/>
    </source>
</evidence>
<feature type="transmembrane region" description="Helical" evidence="10">
    <location>
        <begin position="142"/>
        <end position="161"/>
    </location>
</feature>
<dbReference type="SUPFAM" id="SSF55008">
    <property type="entry name" value="HMA, heavy metal-associated domain"/>
    <property type="match status" value="1"/>
</dbReference>
<feature type="transmembrane region" description="Helical" evidence="10">
    <location>
        <begin position="181"/>
        <end position="205"/>
    </location>
</feature>
<name>A0A9Q4C4I4_9EURY</name>
<feature type="transmembrane region" description="Helical" evidence="10">
    <location>
        <begin position="388"/>
        <end position="406"/>
    </location>
</feature>
<dbReference type="Gene3D" id="3.30.70.100">
    <property type="match status" value="1"/>
</dbReference>
<sequence length="772" mass="82622">MTETCKLCDLPVRETRVEDDGDTFCCQGCKEVYTTLGDVDIDEAHDDTDDEPPEGCETAFLHVDGMHCTACEVFVEKTATDHEGVEGATASYATETVRLDYDDGAVGEDELPGVVTGAGYDASHRYDDEAKREKKNESIGRLIVGGFFGMMVMVWYVFFLYPTYFGYEPLFEIGSSAGYFLFGYIFVMSSVVLFYTGAPILRGAYVSLRARQPNMDLLVALAAVSAYVYSTVALGFGRTDLYYDVSVAVVLVVSVGGYYERRMKRRALGTLSEMTEVRVDEARREDGTTVGIEEIDEGDRLLVRSGERVPVDGTVVEGAAAVDDSVVTGEAEPTNVGEGDYVVGGSVVTDDALIVEAVGDEGALDRLTNVLWNLQSAESGVQRLADRLATVFVPLVITVAVAVFVYRIGVGAGVEASVLTALTVLIVSCPCALGLATPLAVASGVREAVERRIVVSDDTVFERIRDVDTFVFDKTGTLTTGRLEAVGTTRREDVLRRAVGVERLSSHPVAEAVVRAYEGDVPDAVADGGVSADATGFVEHTNGVEGVVEGDRVLVGSPELFEHEGWETDGVRGEIEDSDGRPVVVGWSGRARGVVTVAEREREGWRGVVEAVAEQGRRVVVLTGDEGETTRRYDRNDAVDKVFDGVPPEAKAETVRRLRDEGVIAMVGDGTNDAPALAEADLGVAMGGGTALASDAADVTVLDDDLSKLETVVDISNAARRRTRQNIGWAFLYNSVAVPLAVIGAINPLFAAVAMATSSLLVTLNSSRSLIE</sequence>
<comment type="subcellular location">
    <subcellularLocation>
        <location evidence="1">Endomembrane system</location>
        <topology evidence="1">Multi-pass membrane protein</topology>
    </subcellularLocation>
</comment>
<feature type="transmembrane region" description="Helical" evidence="10">
    <location>
        <begin position="217"/>
        <end position="235"/>
    </location>
</feature>
<dbReference type="GO" id="GO:0016887">
    <property type="term" value="F:ATP hydrolysis activity"/>
    <property type="evidence" value="ECO:0007669"/>
    <property type="project" value="InterPro"/>
</dbReference>
<evidence type="ECO:0000256" key="1">
    <source>
        <dbReference type="ARBA" id="ARBA00004127"/>
    </source>
</evidence>
<evidence type="ECO:0000256" key="6">
    <source>
        <dbReference type="ARBA" id="ARBA00022840"/>
    </source>
</evidence>
<dbReference type="NCBIfam" id="TIGR01511">
    <property type="entry name" value="ATPase-IB1_Cu"/>
    <property type="match status" value="1"/>
</dbReference>
<dbReference type="Pfam" id="PF00122">
    <property type="entry name" value="E1-E2_ATPase"/>
    <property type="match status" value="1"/>
</dbReference>
<evidence type="ECO:0000256" key="5">
    <source>
        <dbReference type="ARBA" id="ARBA00022741"/>
    </source>
</evidence>
<dbReference type="PROSITE" id="PS50846">
    <property type="entry name" value="HMA_2"/>
    <property type="match status" value="1"/>
</dbReference>
<dbReference type="GO" id="GO:0012505">
    <property type="term" value="C:endomembrane system"/>
    <property type="evidence" value="ECO:0007669"/>
    <property type="project" value="UniProtKB-SubCell"/>
</dbReference>
<dbReference type="PANTHER" id="PTHR43520:SF8">
    <property type="entry name" value="P-TYPE CU(+) TRANSPORTER"/>
    <property type="match status" value="1"/>
</dbReference>
<dbReference type="Gene3D" id="3.40.1110.10">
    <property type="entry name" value="Calcium-transporting ATPase, cytoplasmic domain N"/>
    <property type="match status" value="1"/>
</dbReference>
<dbReference type="Gene3D" id="3.40.50.1000">
    <property type="entry name" value="HAD superfamily/HAD-like"/>
    <property type="match status" value="1"/>
</dbReference>
<dbReference type="NCBIfam" id="TIGR01525">
    <property type="entry name" value="ATPase-IB_hvy"/>
    <property type="match status" value="1"/>
</dbReference>
<feature type="transmembrane region" description="Helical" evidence="10">
    <location>
        <begin position="241"/>
        <end position="259"/>
    </location>
</feature>
<comment type="caution">
    <text evidence="12">The sequence shown here is derived from an EMBL/GenBank/DDBJ whole genome shotgun (WGS) entry which is preliminary data.</text>
</comment>
<evidence type="ECO:0000256" key="10">
    <source>
        <dbReference type="SAM" id="Phobius"/>
    </source>
</evidence>
<dbReference type="InterPro" id="IPR001757">
    <property type="entry name" value="P_typ_ATPase"/>
</dbReference>
<gene>
    <name evidence="12" type="ORF">EGH25_07180</name>
</gene>
<dbReference type="SFLD" id="SFLDS00003">
    <property type="entry name" value="Haloacid_Dehalogenase"/>
    <property type="match status" value="1"/>
</dbReference>
<dbReference type="InterPro" id="IPR027256">
    <property type="entry name" value="P-typ_ATPase_IB"/>
</dbReference>
<dbReference type="InterPro" id="IPR059000">
    <property type="entry name" value="ATPase_P-type_domA"/>
</dbReference>
<proteinExistence type="inferred from homology"/>
<dbReference type="GO" id="GO:0005524">
    <property type="term" value="F:ATP binding"/>
    <property type="evidence" value="ECO:0007669"/>
    <property type="project" value="UniProtKB-KW"/>
</dbReference>
<dbReference type="EMBL" id="RKLV01000006">
    <property type="protein sequence ID" value="MCX2819133.1"/>
    <property type="molecule type" value="Genomic_DNA"/>
</dbReference>
<keyword evidence="13" id="KW-1185">Reference proteome</keyword>
<dbReference type="NCBIfam" id="TIGR01494">
    <property type="entry name" value="ATPase_P-type"/>
    <property type="match status" value="1"/>
</dbReference>
<dbReference type="PROSITE" id="PS00154">
    <property type="entry name" value="ATPASE_E1_E2"/>
    <property type="match status" value="1"/>
</dbReference>
<dbReference type="GO" id="GO:0043682">
    <property type="term" value="F:P-type divalent copper transporter activity"/>
    <property type="evidence" value="ECO:0007669"/>
    <property type="project" value="TreeGrafter"/>
</dbReference>
<evidence type="ECO:0000256" key="4">
    <source>
        <dbReference type="ARBA" id="ARBA00022723"/>
    </source>
</evidence>
<dbReference type="Gene3D" id="2.70.150.10">
    <property type="entry name" value="Calcium-transporting ATPase, cytoplasmic transduction domain A"/>
    <property type="match status" value="1"/>
</dbReference>
<dbReference type="RefSeq" id="WP_266087148.1">
    <property type="nucleotide sequence ID" value="NZ_RKLV01000006.1"/>
</dbReference>
<dbReference type="SFLD" id="SFLDG00002">
    <property type="entry name" value="C1.7:_P-type_atpase_like"/>
    <property type="match status" value="1"/>
</dbReference>
<evidence type="ECO:0000259" key="11">
    <source>
        <dbReference type="PROSITE" id="PS50846"/>
    </source>
</evidence>
<dbReference type="InterPro" id="IPR008250">
    <property type="entry name" value="ATPase_P-typ_transduc_dom_A_sf"/>
</dbReference>
<keyword evidence="3 10" id="KW-0812">Transmembrane</keyword>
<dbReference type="InterPro" id="IPR018303">
    <property type="entry name" value="ATPase_P-typ_P_site"/>
</dbReference>
<keyword evidence="8 10" id="KW-1133">Transmembrane helix</keyword>
<feature type="domain" description="HMA" evidence="11">
    <location>
        <begin position="57"/>
        <end position="123"/>
    </location>
</feature>
<feature type="transmembrane region" description="Helical" evidence="10">
    <location>
        <begin position="418"/>
        <end position="442"/>
    </location>
</feature>
<dbReference type="PRINTS" id="PR00119">
    <property type="entry name" value="CATATPASE"/>
</dbReference>
<organism evidence="12 13">
    <name type="scientific">Halorutilus salinus</name>
    <dbReference type="NCBI Taxonomy" id="2487751"/>
    <lineage>
        <taxon>Archaea</taxon>
        <taxon>Methanobacteriati</taxon>
        <taxon>Methanobacteriota</taxon>
        <taxon>Stenosarchaea group</taxon>
        <taxon>Halobacteria</taxon>
        <taxon>Halorutilales</taxon>
        <taxon>Halorutilaceae</taxon>
        <taxon>Halorutilus</taxon>
    </lineage>
</organism>
<dbReference type="Proteomes" id="UP001149411">
    <property type="component" value="Unassembled WGS sequence"/>
</dbReference>
<dbReference type="Pfam" id="PF00702">
    <property type="entry name" value="Hydrolase"/>
    <property type="match status" value="1"/>
</dbReference>
<dbReference type="InterPro" id="IPR036412">
    <property type="entry name" value="HAD-like_sf"/>
</dbReference>
<dbReference type="PANTHER" id="PTHR43520">
    <property type="entry name" value="ATP7, ISOFORM B"/>
    <property type="match status" value="1"/>
</dbReference>
<dbReference type="AlphaFoldDB" id="A0A9Q4C4I4"/>
<evidence type="ECO:0000256" key="2">
    <source>
        <dbReference type="ARBA" id="ARBA00006024"/>
    </source>
</evidence>
<dbReference type="GO" id="GO:0016020">
    <property type="term" value="C:membrane"/>
    <property type="evidence" value="ECO:0007669"/>
    <property type="project" value="InterPro"/>
</dbReference>
<dbReference type="Gene3D" id="1.20.1110.10">
    <property type="entry name" value="Calcium-transporting ATPase, transmembrane domain"/>
    <property type="match status" value="1"/>
</dbReference>
<feature type="transmembrane region" description="Helical" evidence="10">
    <location>
        <begin position="730"/>
        <end position="756"/>
    </location>
</feature>